<feature type="compositionally biased region" description="Polar residues" evidence="5">
    <location>
        <begin position="211"/>
        <end position="221"/>
    </location>
</feature>
<dbReference type="GO" id="GO:0005524">
    <property type="term" value="F:ATP binding"/>
    <property type="evidence" value="ECO:0007669"/>
    <property type="project" value="UniProtKB-KW"/>
</dbReference>
<feature type="domain" description="ABC transporter" evidence="6">
    <location>
        <begin position="6"/>
        <end position="228"/>
    </location>
</feature>
<dbReference type="EMBL" id="CP046171">
    <property type="protein sequence ID" value="QIS02979.1"/>
    <property type="molecule type" value="Genomic_DNA"/>
</dbReference>
<sequence length="229" mass="23984">MTRHTLAADEVTVRLGGRTVLDRVSLELGRGEVVGLTGPSGTGKTTLAQVMSGLRRPTGGRVRCDGAPLPTRHTGRIAMLFQSPRRSCDPRLTLRRSIAELARGPVAWDSVLEAAGMTKDLLDRYPAQVSDGQLQRAAVARVLASKPDYLLCDEMTAMLDPAGTASIARTVTALAGTGVGVLFISHDIPLLRVCADRLVHLGANPSPVSGAATTSPGPTVDSTDDIGVL</sequence>
<protein>
    <submittedName>
        <fullName evidence="7">ATP-binding cassette domain-containing protein</fullName>
    </submittedName>
</protein>
<proteinExistence type="inferred from homology"/>
<dbReference type="AlphaFoldDB" id="A0A6G9XPZ6"/>
<dbReference type="SUPFAM" id="SSF52540">
    <property type="entry name" value="P-loop containing nucleoside triphosphate hydrolases"/>
    <property type="match status" value="1"/>
</dbReference>
<evidence type="ECO:0000313" key="8">
    <source>
        <dbReference type="Proteomes" id="UP000501705"/>
    </source>
</evidence>
<keyword evidence="4 7" id="KW-0067">ATP-binding</keyword>
<organism evidence="7 8">
    <name type="scientific">Nocardia brasiliensis</name>
    <dbReference type="NCBI Taxonomy" id="37326"/>
    <lineage>
        <taxon>Bacteria</taxon>
        <taxon>Bacillati</taxon>
        <taxon>Actinomycetota</taxon>
        <taxon>Actinomycetes</taxon>
        <taxon>Mycobacteriales</taxon>
        <taxon>Nocardiaceae</taxon>
        <taxon>Nocardia</taxon>
    </lineage>
</organism>
<dbReference type="PROSITE" id="PS50893">
    <property type="entry name" value="ABC_TRANSPORTER_2"/>
    <property type="match status" value="1"/>
</dbReference>
<gene>
    <name evidence="7" type="ORF">F5X71_12240</name>
</gene>
<dbReference type="RefSeq" id="WP_167462054.1">
    <property type="nucleotide sequence ID" value="NZ_CP046171.1"/>
</dbReference>
<keyword evidence="3" id="KW-0547">Nucleotide-binding</keyword>
<comment type="similarity">
    <text evidence="1">Belongs to the ABC transporter superfamily.</text>
</comment>
<evidence type="ECO:0000256" key="1">
    <source>
        <dbReference type="ARBA" id="ARBA00005417"/>
    </source>
</evidence>
<dbReference type="GO" id="GO:0055085">
    <property type="term" value="P:transmembrane transport"/>
    <property type="evidence" value="ECO:0007669"/>
    <property type="project" value="UniProtKB-ARBA"/>
</dbReference>
<evidence type="ECO:0000256" key="3">
    <source>
        <dbReference type="ARBA" id="ARBA00022741"/>
    </source>
</evidence>
<dbReference type="PROSITE" id="PS51300">
    <property type="entry name" value="NIRD"/>
    <property type="match status" value="1"/>
</dbReference>
<dbReference type="Gene3D" id="3.40.50.300">
    <property type="entry name" value="P-loop containing nucleotide triphosphate hydrolases"/>
    <property type="match status" value="1"/>
</dbReference>
<dbReference type="Proteomes" id="UP000501705">
    <property type="component" value="Chromosome"/>
</dbReference>
<reference evidence="7 8" key="1">
    <citation type="journal article" date="2019" name="ACS Chem. Biol.">
        <title>Identification and Mobilization of a Cryptic Antibiotic Biosynthesis Gene Locus from a Human-Pathogenic Nocardia Isolate.</title>
        <authorList>
            <person name="Herisse M."/>
            <person name="Ishida K."/>
            <person name="Porter J.L."/>
            <person name="Howden B."/>
            <person name="Hertweck C."/>
            <person name="Stinear T.P."/>
            <person name="Pidot S.J."/>
        </authorList>
    </citation>
    <scope>NUCLEOTIDE SEQUENCE [LARGE SCALE GENOMIC DNA]</scope>
    <source>
        <strain evidence="7 8">AUSMDU00024985</strain>
    </source>
</reference>
<dbReference type="InterPro" id="IPR003593">
    <property type="entry name" value="AAA+_ATPase"/>
</dbReference>
<dbReference type="Pfam" id="PF00005">
    <property type="entry name" value="ABC_tran"/>
    <property type="match status" value="1"/>
</dbReference>
<dbReference type="SMART" id="SM00382">
    <property type="entry name" value="AAA"/>
    <property type="match status" value="1"/>
</dbReference>
<evidence type="ECO:0000256" key="2">
    <source>
        <dbReference type="ARBA" id="ARBA00022448"/>
    </source>
</evidence>
<dbReference type="GO" id="GO:0016887">
    <property type="term" value="F:ATP hydrolysis activity"/>
    <property type="evidence" value="ECO:0007669"/>
    <property type="project" value="InterPro"/>
</dbReference>
<dbReference type="PANTHER" id="PTHR43776:SF7">
    <property type="entry name" value="D,D-DIPEPTIDE TRANSPORT ATP-BINDING PROTEIN DDPF-RELATED"/>
    <property type="match status" value="1"/>
</dbReference>
<evidence type="ECO:0000256" key="5">
    <source>
        <dbReference type="SAM" id="MobiDB-lite"/>
    </source>
</evidence>
<dbReference type="InterPro" id="IPR027417">
    <property type="entry name" value="P-loop_NTPase"/>
</dbReference>
<keyword evidence="2" id="KW-0813">Transport</keyword>
<evidence type="ECO:0000259" key="6">
    <source>
        <dbReference type="PROSITE" id="PS50893"/>
    </source>
</evidence>
<accession>A0A6G9XPZ6</accession>
<dbReference type="PANTHER" id="PTHR43776">
    <property type="entry name" value="TRANSPORT ATP-BINDING PROTEIN"/>
    <property type="match status" value="1"/>
</dbReference>
<feature type="region of interest" description="Disordered" evidence="5">
    <location>
        <begin position="206"/>
        <end position="229"/>
    </location>
</feature>
<evidence type="ECO:0000256" key="4">
    <source>
        <dbReference type="ARBA" id="ARBA00022840"/>
    </source>
</evidence>
<name>A0A6G9XPZ6_NOCBR</name>
<evidence type="ECO:0000313" key="7">
    <source>
        <dbReference type="EMBL" id="QIS02979.1"/>
    </source>
</evidence>
<dbReference type="InterPro" id="IPR050319">
    <property type="entry name" value="ABC_transp_ATP-bind"/>
</dbReference>
<dbReference type="InterPro" id="IPR003439">
    <property type="entry name" value="ABC_transporter-like_ATP-bd"/>
</dbReference>